<proteinExistence type="predicted"/>
<protein>
    <recommendedName>
        <fullName evidence="3">MULE transposase domain-containing protein</fullName>
    </recommendedName>
</protein>
<evidence type="ECO:0008006" key="3">
    <source>
        <dbReference type="Google" id="ProtNLM"/>
    </source>
</evidence>
<organism evidence="1 2">
    <name type="scientific">Scylla paramamosain</name>
    <name type="common">Mud crab</name>
    <dbReference type="NCBI Taxonomy" id="85552"/>
    <lineage>
        <taxon>Eukaryota</taxon>
        <taxon>Metazoa</taxon>
        <taxon>Ecdysozoa</taxon>
        <taxon>Arthropoda</taxon>
        <taxon>Crustacea</taxon>
        <taxon>Multicrustacea</taxon>
        <taxon>Malacostraca</taxon>
        <taxon>Eumalacostraca</taxon>
        <taxon>Eucarida</taxon>
        <taxon>Decapoda</taxon>
        <taxon>Pleocyemata</taxon>
        <taxon>Brachyura</taxon>
        <taxon>Eubrachyura</taxon>
        <taxon>Portunoidea</taxon>
        <taxon>Portunidae</taxon>
        <taxon>Portuninae</taxon>
        <taxon>Scylla</taxon>
    </lineage>
</organism>
<accession>A0AAW0TWA9</accession>
<dbReference type="EMBL" id="JARAKH010000023">
    <property type="protein sequence ID" value="KAK8392022.1"/>
    <property type="molecule type" value="Genomic_DNA"/>
</dbReference>
<dbReference type="AlphaFoldDB" id="A0AAW0TWA9"/>
<name>A0AAW0TWA9_SCYPA</name>
<keyword evidence="2" id="KW-1185">Reference proteome</keyword>
<evidence type="ECO:0000313" key="1">
    <source>
        <dbReference type="EMBL" id="KAK8392022.1"/>
    </source>
</evidence>
<gene>
    <name evidence="1" type="ORF">O3P69_017561</name>
</gene>
<evidence type="ECO:0000313" key="2">
    <source>
        <dbReference type="Proteomes" id="UP001487740"/>
    </source>
</evidence>
<reference evidence="1 2" key="1">
    <citation type="submission" date="2023-03" db="EMBL/GenBank/DDBJ databases">
        <title>High-quality genome of Scylla paramamosain provides insights in environmental adaptation.</title>
        <authorList>
            <person name="Zhang L."/>
        </authorList>
    </citation>
    <scope>NUCLEOTIDE SEQUENCE [LARGE SCALE GENOMIC DNA]</scope>
    <source>
        <strain evidence="1">LZ_2023a</strain>
        <tissue evidence="1">Muscle</tissue>
    </source>
</reference>
<sequence>MSEESHREARQVRKIEGQRRGSTVYVFDDQAYVKDRQYNEKLYVRCHLFKSGCHGRGHINLENSTMMVTKDSQASYIEQMELKSHVYDERCARAPASAATSVSFESVRRTLLNERNKYLPPAPASPLEAADFLASNTMFQSFYKGVATYNDNLALIMYEDGIEDIVMHVEEMAMDATFSVVPAIFEQHLTIFGRFGDNFLPMFHVLMTSRQGELYTAVLDRIKSQLPGLDPTIVHSDFEVAIHNAIADKIEKGLQLLRNSKPQIPRQQAAVDSLVEYYNNFWLRRIGVDRLSVWGQVHRTNNSCESYHAVMSKDLKPKTRFWTFIEYIKRKALRFELDVVRVANGVSVTRQQGKTMAQQKIEKAN</sequence>
<comment type="caution">
    <text evidence="1">The sequence shown here is derived from an EMBL/GenBank/DDBJ whole genome shotgun (WGS) entry which is preliminary data.</text>
</comment>
<dbReference type="Proteomes" id="UP001487740">
    <property type="component" value="Unassembled WGS sequence"/>
</dbReference>